<evidence type="ECO:0000313" key="4">
    <source>
        <dbReference type="Proteomes" id="UP000294933"/>
    </source>
</evidence>
<dbReference type="VEuPathDB" id="FungiDB:BD410DRAFT_796750"/>
<dbReference type="Gene3D" id="1.10.30.10">
    <property type="entry name" value="High mobility group box domain"/>
    <property type="match status" value="1"/>
</dbReference>
<dbReference type="SUPFAM" id="SSF47095">
    <property type="entry name" value="HMG-box"/>
    <property type="match status" value="1"/>
</dbReference>
<evidence type="ECO:0000256" key="2">
    <source>
        <dbReference type="SAM" id="MobiDB-lite"/>
    </source>
</evidence>
<sequence length="201" mass="23274">MLFVAENRDRLRKEVDEANEESRRLASTGALAVGQKLNGSGSGTVTWREYASQGWRMLDADTRQMYIDKVKSLLAKWSERRTAQLRNVSVEELEAVNLARKKHGLSNINMPRPPKPKRPLTGYQRFYADYRTRSPTDPTIPKQPTQKSKSTSQPDQPEDQYAFRRSCASLWLSMRPEEREPWNGPARLDLRLWKERNLVQG</sequence>
<feature type="coiled-coil region" evidence="1">
    <location>
        <begin position="1"/>
        <end position="28"/>
    </location>
</feature>
<gene>
    <name evidence="3" type="ORF">BD410DRAFT_796750</name>
</gene>
<name>A0A4Y7PIZ2_9AGAM</name>
<accession>A0A4Y7PIZ2</accession>
<feature type="compositionally biased region" description="Polar residues" evidence="2">
    <location>
        <begin position="135"/>
        <end position="155"/>
    </location>
</feature>
<keyword evidence="4" id="KW-1185">Reference proteome</keyword>
<evidence type="ECO:0000313" key="3">
    <source>
        <dbReference type="EMBL" id="TDL15056.1"/>
    </source>
</evidence>
<dbReference type="InterPro" id="IPR036910">
    <property type="entry name" value="HMG_box_dom_sf"/>
</dbReference>
<dbReference type="EMBL" id="ML170293">
    <property type="protein sequence ID" value="TDL15056.1"/>
    <property type="molecule type" value="Genomic_DNA"/>
</dbReference>
<dbReference type="Proteomes" id="UP000294933">
    <property type="component" value="Unassembled WGS sequence"/>
</dbReference>
<evidence type="ECO:0008006" key="5">
    <source>
        <dbReference type="Google" id="ProtNLM"/>
    </source>
</evidence>
<protein>
    <recommendedName>
        <fullName evidence="5">HMG box domain-containing protein</fullName>
    </recommendedName>
</protein>
<keyword evidence="1" id="KW-0175">Coiled coil</keyword>
<proteinExistence type="predicted"/>
<reference evidence="3 4" key="1">
    <citation type="submission" date="2018-06" db="EMBL/GenBank/DDBJ databases">
        <title>A transcriptomic atlas of mushroom development highlights an independent origin of complex multicellularity.</title>
        <authorList>
            <consortium name="DOE Joint Genome Institute"/>
            <person name="Krizsan K."/>
            <person name="Almasi E."/>
            <person name="Merenyi Z."/>
            <person name="Sahu N."/>
            <person name="Viragh M."/>
            <person name="Koszo T."/>
            <person name="Mondo S."/>
            <person name="Kiss B."/>
            <person name="Balint B."/>
            <person name="Kues U."/>
            <person name="Barry K."/>
            <person name="Hegedus J.C."/>
            <person name="Henrissat B."/>
            <person name="Johnson J."/>
            <person name="Lipzen A."/>
            <person name="Ohm R."/>
            <person name="Nagy I."/>
            <person name="Pangilinan J."/>
            <person name="Yan J."/>
            <person name="Xiong Y."/>
            <person name="Grigoriev I.V."/>
            <person name="Hibbett D.S."/>
            <person name="Nagy L.G."/>
        </authorList>
    </citation>
    <scope>NUCLEOTIDE SEQUENCE [LARGE SCALE GENOMIC DNA]</scope>
    <source>
        <strain evidence="3 4">SZMC22713</strain>
    </source>
</reference>
<feature type="region of interest" description="Disordered" evidence="2">
    <location>
        <begin position="131"/>
        <end position="161"/>
    </location>
</feature>
<evidence type="ECO:0000256" key="1">
    <source>
        <dbReference type="SAM" id="Coils"/>
    </source>
</evidence>
<organism evidence="3 4">
    <name type="scientific">Rickenella mellea</name>
    <dbReference type="NCBI Taxonomy" id="50990"/>
    <lineage>
        <taxon>Eukaryota</taxon>
        <taxon>Fungi</taxon>
        <taxon>Dikarya</taxon>
        <taxon>Basidiomycota</taxon>
        <taxon>Agaricomycotina</taxon>
        <taxon>Agaricomycetes</taxon>
        <taxon>Hymenochaetales</taxon>
        <taxon>Rickenellaceae</taxon>
        <taxon>Rickenella</taxon>
    </lineage>
</organism>
<dbReference type="AlphaFoldDB" id="A0A4Y7PIZ2"/>